<keyword evidence="7" id="KW-1185">Reference proteome</keyword>
<dbReference type="Proteomes" id="UP000001554">
    <property type="component" value="Chromosome 12"/>
</dbReference>
<evidence type="ECO:0000313" key="7">
    <source>
        <dbReference type="Proteomes" id="UP000001554"/>
    </source>
</evidence>
<dbReference type="OMA" id="LWAACYI"/>
<dbReference type="GO" id="GO:0005576">
    <property type="term" value="C:extracellular region"/>
    <property type="evidence" value="ECO:0007669"/>
    <property type="project" value="UniProtKB-SubCell"/>
</dbReference>
<dbReference type="RefSeq" id="XP_035693250.1">
    <property type="nucleotide sequence ID" value="XM_035837357.1"/>
</dbReference>
<sequence length="418" mass="48737">MRLVRLKQFRRFFSGWRVRRMCGFFFFVVVFYCFVFQPFSYNQLTDTTFLGEDKCPACFGTDLCEEFENGKILFKYSSRLRILDIFNIKNVYFAIYEGMEVALKRLGHNSEFDQLDRWICETGKEGPQCHIPSVTYYSNFSRVIYEGLSPKSLTDMSDMVRCPSQRLIDRVLEKFAEHLGKETEELSYQEKLHFLSTLKFNPEPLMLQTFPITEGWPFPFYFGACGRLTVVQKCDKTLASYYSAPWLQRVELSLQMMKIAEYLTNNEADFALYLTDISYENFGVTSDGNLFVIDVENVIVVDKQKIKTDKPPNWEARYQSHFDECPGMPNCLSFDVSALCRYLHTDHNYYAVCRNMLSEYASEMGKPGGLLHDPPETVVHDGTLQRLLRECAKPRTLYGRFDAAKELIELLGSFLKER</sequence>
<dbReference type="KEGG" id="bfo:118427520"/>
<dbReference type="GeneID" id="118427520"/>
<evidence type="ECO:0000256" key="2">
    <source>
        <dbReference type="ARBA" id="ARBA00006338"/>
    </source>
</evidence>
<dbReference type="Pfam" id="PF12260">
    <property type="entry name" value="PIP49_C"/>
    <property type="match status" value="1"/>
</dbReference>
<protein>
    <submittedName>
        <fullName evidence="8">Divergent protein kinase domain 2A-like</fullName>
    </submittedName>
</protein>
<dbReference type="InterPro" id="IPR022049">
    <property type="entry name" value="FAM69_kinase_dom"/>
</dbReference>
<evidence type="ECO:0000256" key="1">
    <source>
        <dbReference type="ARBA" id="ARBA00004613"/>
    </source>
</evidence>
<feature type="domain" description="FAM69 protein-kinase" evidence="6">
    <location>
        <begin position="197"/>
        <end position="394"/>
    </location>
</feature>
<comment type="similarity">
    <text evidence="2">Belongs to the DIPK family.</text>
</comment>
<comment type="subcellular location">
    <subcellularLocation>
        <location evidence="1">Secreted</location>
    </subcellularLocation>
</comment>
<feature type="transmembrane region" description="Helical" evidence="5">
    <location>
        <begin position="21"/>
        <end position="39"/>
    </location>
</feature>
<evidence type="ECO:0000256" key="4">
    <source>
        <dbReference type="ARBA" id="ARBA00022729"/>
    </source>
</evidence>
<keyword evidence="5" id="KW-1133">Transmembrane helix</keyword>
<gene>
    <name evidence="8" type="primary">LOC118427520</name>
</gene>
<keyword evidence="5" id="KW-0472">Membrane</keyword>
<accession>A0A9J7M520</accession>
<evidence type="ECO:0000259" key="6">
    <source>
        <dbReference type="Pfam" id="PF12260"/>
    </source>
</evidence>
<dbReference type="PANTHER" id="PTHR32073:SF7">
    <property type="entry name" value="GH11358P"/>
    <property type="match status" value="1"/>
</dbReference>
<organism evidence="7 8">
    <name type="scientific">Branchiostoma floridae</name>
    <name type="common">Florida lancelet</name>
    <name type="synonym">Amphioxus</name>
    <dbReference type="NCBI Taxonomy" id="7739"/>
    <lineage>
        <taxon>Eukaryota</taxon>
        <taxon>Metazoa</taxon>
        <taxon>Chordata</taxon>
        <taxon>Cephalochordata</taxon>
        <taxon>Leptocardii</taxon>
        <taxon>Amphioxiformes</taxon>
        <taxon>Branchiostomatidae</taxon>
        <taxon>Branchiostoma</taxon>
    </lineage>
</organism>
<name>A0A9J7M520_BRAFL</name>
<evidence type="ECO:0000256" key="3">
    <source>
        <dbReference type="ARBA" id="ARBA00022525"/>
    </source>
</evidence>
<reference evidence="8" key="2">
    <citation type="submission" date="2025-08" db="UniProtKB">
        <authorList>
            <consortium name="RefSeq"/>
        </authorList>
    </citation>
    <scope>IDENTIFICATION</scope>
    <source>
        <strain evidence="8">S238N-H82</strain>
        <tissue evidence="8">Testes</tissue>
    </source>
</reference>
<reference evidence="7" key="1">
    <citation type="journal article" date="2020" name="Nat. Ecol. Evol.">
        <title>Deeply conserved synteny resolves early events in vertebrate evolution.</title>
        <authorList>
            <person name="Simakov O."/>
            <person name="Marletaz F."/>
            <person name="Yue J.X."/>
            <person name="O'Connell B."/>
            <person name="Jenkins J."/>
            <person name="Brandt A."/>
            <person name="Calef R."/>
            <person name="Tung C.H."/>
            <person name="Huang T.K."/>
            <person name="Schmutz J."/>
            <person name="Satoh N."/>
            <person name="Yu J.K."/>
            <person name="Putnam N.H."/>
            <person name="Green R.E."/>
            <person name="Rokhsar D.S."/>
        </authorList>
    </citation>
    <scope>NUCLEOTIDE SEQUENCE [LARGE SCALE GENOMIC DNA]</scope>
    <source>
        <strain evidence="7">S238N-H82</strain>
    </source>
</reference>
<proteinExistence type="inferred from homology"/>
<dbReference type="InterPro" id="IPR020519">
    <property type="entry name" value="DIPK2A/B"/>
</dbReference>
<keyword evidence="3" id="KW-0964">Secreted</keyword>
<evidence type="ECO:0000313" key="8">
    <source>
        <dbReference type="RefSeq" id="XP_035693250.1"/>
    </source>
</evidence>
<dbReference type="AlphaFoldDB" id="A0A9J7M520"/>
<keyword evidence="4" id="KW-0732">Signal</keyword>
<dbReference type="OrthoDB" id="10035316at2759"/>
<dbReference type="PANTHER" id="PTHR32073">
    <property type="entry name" value="GH11358P"/>
    <property type="match status" value="1"/>
</dbReference>
<evidence type="ECO:0000256" key="5">
    <source>
        <dbReference type="SAM" id="Phobius"/>
    </source>
</evidence>
<keyword evidence="5" id="KW-0812">Transmembrane</keyword>